<keyword evidence="2 17" id="KW-0004">4Fe-4S</keyword>
<dbReference type="HAMAP" id="MF_03065">
    <property type="entry name" value="RTEL1"/>
    <property type="match status" value="1"/>
</dbReference>
<dbReference type="PROSITE" id="PS51193">
    <property type="entry name" value="HELICASE_ATP_BIND_2"/>
    <property type="match status" value="1"/>
</dbReference>
<dbReference type="GO" id="GO:0005634">
    <property type="term" value="C:nucleus"/>
    <property type="evidence" value="ECO:0007669"/>
    <property type="project" value="UniProtKB-SubCell"/>
</dbReference>
<dbReference type="GO" id="GO:0046872">
    <property type="term" value="F:metal ion binding"/>
    <property type="evidence" value="ECO:0007669"/>
    <property type="project" value="UniProtKB-UniRule"/>
</dbReference>
<dbReference type="PANTHER" id="PTHR11472">
    <property type="entry name" value="DNA REPAIR DEAD HELICASE RAD3/XP-D SUBFAMILY MEMBER"/>
    <property type="match status" value="1"/>
</dbReference>
<dbReference type="Gene3D" id="3.40.50.300">
    <property type="entry name" value="P-loop containing nucleotide triphosphate hydrolases"/>
    <property type="match status" value="2"/>
</dbReference>
<dbReference type="KEGG" id="apln:108733281"/>
<evidence type="ECO:0000256" key="2">
    <source>
        <dbReference type="ARBA" id="ARBA00022485"/>
    </source>
</evidence>
<dbReference type="GO" id="GO:0003678">
    <property type="term" value="F:DNA helicase activity"/>
    <property type="evidence" value="ECO:0007669"/>
    <property type="project" value="UniProtKB-UniRule"/>
</dbReference>
<dbReference type="InterPro" id="IPR027417">
    <property type="entry name" value="P-loop_NTPase"/>
</dbReference>
<dbReference type="GO" id="GO:0005524">
    <property type="term" value="F:ATP binding"/>
    <property type="evidence" value="ECO:0007669"/>
    <property type="project" value="UniProtKB-UniRule"/>
</dbReference>
<evidence type="ECO:0000256" key="14">
    <source>
        <dbReference type="ARBA" id="ARBA00023242"/>
    </source>
</evidence>
<sequence length="904" mass="103370">MPSFTIRGVPVEFPFEPYEIQKNYMEKVIECLQNETTAILESPTGTGKTLSLLCSSLAWLNLRKAQIEAASLQVYSEESDFLQQINKNINRGVGEMPRELLDIPTIIYASRTHSQISQAMQELKRSAYRHVKAVVIGSRDQLCIHPEVIKEESRDTKINMCQLKKKTRSCNYYNRVDHMLRDRAVIETDVVDIEDLLKLGEKHKFCPYYMSSSLKKTADIVFMPYNYLLDPQIREGLDLTLNGSIIILDEAHNVERICEDVASLQIKSTDITLCIEEVTEVMKSMTEDPVSFNDNNVPKDFTPDELCVLKQMFLDFEKALDEIQLKNGPEGTTFDGVFIFDLLGKANISVSNFTNVISLIDKITQFLTAVQQGPFGRKGTGLNHFKNMLKIVFLDRSPECKNRVNKCYKVHIETEDVKKRNSNSSWFDKKATSSKSVCRVLNYWCFSPGFGMDMLMSQGVRSVVLTSGTLAPLNPLITELRIDVKIKLENPHIVGNNQVCVRVLTAGPDSEKLNSSYQNRDNPKYVSSLGRTILNLCRIIPDGLLIFFPSYPLLQKCQNRWQEEGIWSNISQIKPIYVEPRQKNAFNNVMNDYYSKIKDVTCRGAIFIGVCRGKISEGLDFADVNGRAVLIVGLPFPPIKDPRVVLKKRYLDLCNVTDKEFLKGNEWYSLEAIRAVNQAMGRIIRHRYDYGAIILLDERFKESRIQSQLSFWLRDRIQTVNFGQIFGDLRRFFINAKEMFPISSEKNSRVQYDDSSNCNKWIGGNTGKFDFSTSTNCGFDKSSISSSSLVTIHKKTDSEVNNPPKRKKIVLVHSVQDDSENKREADYKDYITLARTHLKSQEFKDFLNALSNYGNHYDINELTRELDKIFLNNYNNLHRAKSNSCSLTIAVTDINALKRMNINN</sequence>
<evidence type="ECO:0000256" key="16">
    <source>
        <dbReference type="ARBA" id="ARBA00073810"/>
    </source>
</evidence>
<evidence type="ECO:0000256" key="13">
    <source>
        <dbReference type="ARBA" id="ARBA00023235"/>
    </source>
</evidence>
<dbReference type="InterPro" id="IPR057498">
    <property type="entry name" value="Rtel1_ARCH"/>
</dbReference>
<dbReference type="SMART" id="SM00488">
    <property type="entry name" value="DEXDc2"/>
    <property type="match status" value="1"/>
</dbReference>
<evidence type="ECO:0000256" key="11">
    <source>
        <dbReference type="ARBA" id="ARBA00023125"/>
    </source>
</evidence>
<comment type="similarity">
    <text evidence="17">Belongs to the helicase family. RAD3/XPD subfamily.</text>
</comment>
<dbReference type="InterPro" id="IPR006554">
    <property type="entry name" value="Helicase-like_DEXD_c2"/>
</dbReference>
<dbReference type="InterPro" id="IPR014013">
    <property type="entry name" value="Helic_SF1/SF2_ATP-bd_DinG/Rad3"/>
</dbReference>
<gene>
    <name evidence="20" type="primary">LOC108733281</name>
</gene>
<feature type="binding site" evidence="17">
    <location>
        <position position="170"/>
    </location>
    <ligand>
        <name>[4Fe-4S] cluster</name>
        <dbReference type="ChEBI" id="CHEBI:49883"/>
    </ligand>
</feature>
<dbReference type="InterPro" id="IPR006555">
    <property type="entry name" value="ATP-dep_Helicase_C"/>
</dbReference>
<dbReference type="InParanoid" id="A0A7F5R732"/>
<dbReference type="InterPro" id="IPR010614">
    <property type="entry name" value="RAD3-like_helicase_DEAD"/>
</dbReference>
<dbReference type="Pfam" id="PF06733">
    <property type="entry name" value="DEAD_2"/>
    <property type="match status" value="1"/>
</dbReference>
<evidence type="ECO:0000259" key="18">
    <source>
        <dbReference type="PROSITE" id="PS51193"/>
    </source>
</evidence>
<keyword evidence="14 17" id="KW-0539">Nucleus</keyword>
<evidence type="ECO:0000256" key="12">
    <source>
        <dbReference type="ARBA" id="ARBA00023204"/>
    </source>
</evidence>
<dbReference type="OrthoDB" id="19182at2759"/>
<dbReference type="CDD" id="cd18788">
    <property type="entry name" value="SF2_C_XPD"/>
    <property type="match status" value="1"/>
</dbReference>
<comment type="subcellular location">
    <subcellularLocation>
        <location evidence="1 17">Nucleus</location>
    </subcellularLocation>
</comment>
<dbReference type="GO" id="GO:0016818">
    <property type="term" value="F:hydrolase activity, acting on acid anhydrides, in phosphorus-containing anhydrides"/>
    <property type="evidence" value="ECO:0007669"/>
    <property type="project" value="InterPro"/>
</dbReference>
<evidence type="ECO:0000313" key="19">
    <source>
        <dbReference type="Proteomes" id="UP000192223"/>
    </source>
</evidence>
<dbReference type="GO" id="GO:0070182">
    <property type="term" value="F:DNA polymerase binding"/>
    <property type="evidence" value="ECO:0007669"/>
    <property type="project" value="TreeGrafter"/>
</dbReference>
<dbReference type="GeneID" id="108733281"/>
<dbReference type="CDD" id="cd17970">
    <property type="entry name" value="DEAHc_FancJ"/>
    <property type="match status" value="1"/>
</dbReference>
<keyword evidence="5 17" id="KW-0227">DNA damage</keyword>
<dbReference type="Pfam" id="PF13307">
    <property type="entry name" value="Helicase_C_2"/>
    <property type="match status" value="1"/>
</dbReference>
<dbReference type="Proteomes" id="UP000192223">
    <property type="component" value="Unplaced"/>
</dbReference>
<dbReference type="InterPro" id="IPR045028">
    <property type="entry name" value="DinG/Rad3-like"/>
</dbReference>
<dbReference type="PROSITE" id="PS00690">
    <property type="entry name" value="DEAH_ATP_HELICASE"/>
    <property type="match status" value="1"/>
</dbReference>
<dbReference type="InterPro" id="IPR002464">
    <property type="entry name" value="DNA/RNA_helicase_DEAH_CS"/>
</dbReference>
<accession>A0A7F5R732</accession>
<dbReference type="InterPro" id="IPR030845">
    <property type="entry name" value="RTEL1"/>
</dbReference>
<proteinExistence type="inferred from homology"/>
<evidence type="ECO:0000256" key="8">
    <source>
        <dbReference type="ARBA" id="ARBA00022840"/>
    </source>
</evidence>
<protein>
    <recommendedName>
        <fullName evidence="16 17">Regulator of telomere elongation helicase 1 homolog</fullName>
        <ecNumber evidence="17">5.6.2.-</ecNumber>
    </recommendedName>
</protein>
<evidence type="ECO:0000256" key="6">
    <source>
        <dbReference type="ARBA" id="ARBA00022801"/>
    </source>
</evidence>
<evidence type="ECO:0000256" key="5">
    <source>
        <dbReference type="ARBA" id="ARBA00022763"/>
    </source>
</evidence>
<dbReference type="GO" id="GO:0006281">
    <property type="term" value="P:DNA repair"/>
    <property type="evidence" value="ECO:0007669"/>
    <property type="project" value="UniProtKB-UniRule"/>
</dbReference>
<dbReference type="GO" id="GO:1904430">
    <property type="term" value="P:negative regulation of t-circle formation"/>
    <property type="evidence" value="ECO:0007669"/>
    <property type="project" value="TreeGrafter"/>
</dbReference>
<evidence type="ECO:0000256" key="9">
    <source>
        <dbReference type="ARBA" id="ARBA00023004"/>
    </source>
</evidence>
<feature type="binding site" evidence="17">
    <location>
        <position position="206"/>
    </location>
    <ligand>
        <name>[4Fe-4S] cluster</name>
        <dbReference type="ChEBI" id="CHEBI:49883"/>
    </ligand>
</feature>
<dbReference type="GO" id="GO:0006310">
    <property type="term" value="P:DNA recombination"/>
    <property type="evidence" value="ECO:0007669"/>
    <property type="project" value="InterPro"/>
</dbReference>
<evidence type="ECO:0000256" key="4">
    <source>
        <dbReference type="ARBA" id="ARBA00022741"/>
    </source>
</evidence>
<comment type="catalytic activity">
    <reaction evidence="15 17">
        <text>ATP + H2O = ADP + phosphate + H(+)</text>
        <dbReference type="Rhea" id="RHEA:13065"/>
        <dbReference type="ChEBI" id="CHEBI:15377"/>
        <dbReference type="ChEBI" id="CHEBI:15378"/>
        <dbReference type="ChEBI" id="CHEBI:30616"/>
        <dbReference type="ChEBI" id="CHEBI:43474"/>
        <dbReference type="ChEBI" id="CHEBI:456216"/>
    </reaction>
</comment>
<keyword evidence="7 17" id="KW-0347">Helicase</keyword>
<dbReference type="GO" id="GO:0051539">
    <property type="term" value="F:4 iron, 4 sulfur cluster binding"/>
    <property type="evidence" value="ECO:0007669"/>
    <property type="project" value="UniProtKB-UniRule"/>
</dbReference>
<dbReference type="Pfam" id="PF23109">
    <property type="entry name" value="ARCH_RTEL1"/>
    <property type="match status" value="1"/>
</dbReference>
<dbReference type="SUPFAM" id="SSF52540">
    <property type="entry name" value="P-loop containing nucleoside triphosphate hydrolases"/>
    <property type="match status" value="2"/>
</dbReference>
<keyword evidence="3 17" id="KW-0479">Metal-binding</keyword>
<evidence type="ECO:0000256" key="1">
    <source>
        <dbReference type="ARBA" id="ARBA00004123"/>
    </source>
</evidence>
<dbReference type="PANTHER" id="PTHR11472:SF34">
    <property type="entry name" value="REGULATOR OF TELOMERE ELONGATION HELICASE 1"/>
    <property type="match status" value="1"/>
</dbReference>
<name>A0A7F5R732_AGRPL</name>
<evidence type="ECO:0000256" key="10">
    <source>
        <dbReference type="ARBA" id="ARBA00023014"/>
    </source>
</evidence>
<comment type="function">
    <text evidence="17">A probable ATP-dependent DNA helicase implicated in DNA repair and the maintenance of genomic stability. Acts as an anti-recombinase to counteract toxic recombination and limit crossover during meiosis. Regulates meiotic recombination and crossover homeostasis by physically dissociating strand invasion events and thereby promotes noncrossover repair by meiotic synthesis dependent strand annealing (SDSA) as well as disassembly of D loop recombination intermediates.</text>
</comment>
<dbReference type="AlphaFoldDB" id="A0A7F5R732"/>
<keyword evidence="4 17" id="KW-0547">Nucleotide-binding</keyword>
<dbReference type="InterPro" id="IPR013020">
    <property type="entry name" value="Rad3/Chl1-like"/>
</dbReference>
<dbReference type="FunFam" id="3.40.50.300:FF:000431">
    <property type="entry name" value="Regulator of telomere elongation helicase 1"/>
    <property type="match status" value="1"/>
</dbReference>
<dbReference type="GO" id="GO:0003677">
    <property type="term" value="F:DNA binding"/>
    <property type="evidence" value="ECO:0007669"/>
    <property type="project" value="UniProtKB-UniRule"/>
</dbReference>
<reference evidence="20" key="1">
    <citation type="submission" date="2025-08" db="UniProtKB">
        <authorList>
            <consortium name="RefSeq"/>
        </authorList>
    </citation>
    <scope>IDENTIFICATION</scope>
    <source>
        <tissue evidence="20">Entire body</tissue>
    </source>
</reference>
<keyword evidence="13 17" id="KW-0413">Isomerase</keyword>
<evidence type="ECO:0000256" key="3">
    <source>
        <dbReference type="ARBA" id="ARBA00022723"/>
    </source>
</evidence>
<dbReference type="GO" id="GO:0010569">
    <property type="term" value="P:regulation of double-strand break repair via homologous recombination"/>
    <property type="evidence" value="ECO:0007669"/>
    <property type="project" value="UniProtKB-UniRule"/>
</dbReference>
<feature type="binding site" evidence="17">
    <location>
        <position position="143"/>
    </location>
    <ligand>
        <name>[4Fe-4S] cluster</name>
        <dbReference type="ChEBI" id="CHEBI:49883"/>
    </ligand>
</feature>
<keyword evidence="6 17" id="KW-0378">Hydrolase</keyword>
<evidence type="ECO:0000313" key="20">
    <source>
        <dbReference type="RefSeq" id="XP_025831781.1"/>
    </source>
</evidence>
<dbReference type="CTD" id="51750"/>
<keyword evidence="19" id="KW-1185">Reference proteome</keyword>
<dbReference type="FunCoup" id="A0A7F5R732">
    <property type="interactions" value="1742"/>
</dbReference>
<feature type="binding site" evidence="17">
    <location>
        <position position="161"/>
    </location>
    <ligand>
        <name>[4Fe-4S] cluster</name>
        <dbReference type="ChEBI" id="CHEBI:49883"/>
    </ligand>
</feature>
<evidence type="ECO:0000256" key="7">
    <source>
        <dbReference type="ARBA" id="ARBA00022806"/>
    </source>
</evidence>
<dbReference type="RefSeq" id="XP_025831781.1">
    <property type="nucleotide sequence ID" value="XM_025975996.1"/>
</dbReference>
<feature type="domain" description="Helicase ATP-binding" evidence="18">
    <location>
        <begin position="7"/>
        <end position="308"/>
    </location>
</feature>
<organism evidence="19 20">
    <name type="scientific">Agrilus planipennis</name>
    <name type="common">Emerald ash borer</name>
    <name type="synonym">Agrilus marcopoli</name>
    <dbReference type="NCBI Taxonomy" id="224129"/>
    <lineage>
        <taxon>Eukaryota</taxon>
        <taxon>Metazoa</taxon>
        <taxon>Ecdysozoa</taxon>
        <taxon>Arthropoda</taxon>
        <taxon>Hexapoda</taxon>
        <taxon>Insecta</taxon>
        <taxon>Pterygota</taxon>
        <taxon>Neoptera</taxon>
        <taxon>Endopterygota</taxon>
        <taxon>Coleoptera</taxon>
        <taxon>Polyphaga</taxon>
        <taxon>Elateriformia</taxon>
        <taxon>Buprestoidea</taxon>
        <taxon>Buprestidae</taxon>
        <taxon>Agrilinae</taxon>
        <taxon>Agrilus</taxon>
    </lineage>
</organism>
<evidence type="ECO:0000256" key="15">
    <source>
        <dbReference type="ARBA" id="ARBA00049360"/>
    </source>
</evidence>
<keyword evidence="9 17" id="KW-0408">Iron</keyword>
<dbReference type="NCBIfam" id="TIGR00604">
    <property type="entry name" value="rad3"/>
    <property type="match status" value="1"/>
</dbReference>
<keyword evidence="12 17" id="KW-0234">DNA repair</keyword>
<dbReference type="GO" id="GO:0090657">
    <property type="term" value="P:telomeric loop disassembly"/>
    <property type="evidence" value="ECO:0007669"/>
    <property type="project" value="TreeGrafter"/>
</dbReference>
<dbReference type="GO" id="GO:0006260">
    <property type="term" value="P:DNA replication"/>
    <property type="evidence" value="ECO:0007669"/>
    <property type="project" value="InterPro"/>
</dbReference>
<dbReference type="GO" id="GO:0045910">
    <property type="term" value="P:negative regulation of DNA recombination"/>
    <property type="evidence" value="ECO:0007669"/>
    <property type="project" value="TreeGrafter"/>
</dbReference>
<keyword evidence="10 17" id="KW-0411">Iron-sulfur</keyword>
<evidence type="ECO:0000256" key="17">
    <source>
        <dbReference type="HAMAP-Rule" id="MF_03065"/>
    </source>
</evidence>
<dbReference type="SMART" id="SM00491">
    <property type="entry name" value="HELICc2"/>
    <property type="match status" value="1"/>
</dbReference>
<dbReference type="EC" id="5.6.2.-" evidence="17"/>
<keyword evidence="11 17" id="KW-0238">DNA-binding</keyword>
<keyword evidence="8 17" id="KW-0067">ATP-binding</keyword>